<reference evidence="4 5" key="1">
    <citation type="journal article" date="2019" name="Int. J. Syst. Evol. Microbiol.">
        <title>The Global Catalogue of Microorganisms (GCM) 10K type strain sequencing project: providing services to taxonomists for standard genome sequencing and annotation.</title>
        <authorList>
            <consortium name="The Broad Institute Genomics Platform"/>
            <consortium name="The Broad Institute Genome Sequencing Center for Infectious Disease"/>
            <person name="Wu L."/>
            <person name="Ma J."/>
        </authorList>
    </citation>
    <scope>NUCLEOTIDE SEQUENCE [LARGE SCALE GENOMIC DNA]</scope>
    <source>
        <strain evidence="4 5">JCM 15572</strain>
    </source>
</reference>
<keyword evidence="1" id="KW-0159">Chromosome partition</keyword>
<dbReference type="Proteomes" id="UP001501705">
    <property type="component" value="Unassembled WGS sequence"/>
</dbReference>
<comment type="caution">
    <text evidence="4">The sequence shown here is derived from an EMBL/GenBank/DDBJ whole genome shotgun (WGS) entry which is preliminary data.</text>
</comment>
<dbReference type="Pfam" id="PF02616">
    <property type="entry name" value="SMC_ScpA"/>
    <property type="match status" value="1"/>
</dbReference>
<gene>
    <name evidence="4" type="ORF">GCM10009804_33460</name>
</gene>
<evidence type="ECO:0000256" key="2">
    <source>
        <dbReference type="ARBA" id="ARBA00044777"/>
    </source>
</evidence>
<evidence type="ECO:0000256" key="3">
    <source>
        <dbReference type="SAM" id="MobiDB-lite"/>
    </source>
</evidence>
<dbReference type="PANTHER" id="PTHR33969">
    <property type="entry name" value="SEGREGATION AND CONDENSATION PROTEIN A"/>
    <property type="match status" value="1"/>
</dbReference>
<name>A0ABN2DC78_9ACTN</name>
<proteinExistence type="predicted"/>
<dbReference type="PANTHER" id="PTHR33969:SF2">
    <property type="entry name" value="SEGREGATION AND CONDENSATION PROTEIN A"/>
    <property type="match status" value="1"/>
</dbReference>
<dbReference type="InterPro" id="IPR003768">
    <property type="entry name" value="ScpA"/>
</dbReference>
<evidence type="ECO:0000313" key="4">
    <source>
        <dbReference type="EMBL" id="GAA1574087.1"/>
    </source>
</evidence>
<feature type="region of interest" description="Disordered" evidence="3">
    <location>
        <begin position="283"/>
        <end position="386"/>
    </location>
</feature>
<feature type="compositionally biased region" description="Basic and acidic residues" evidence="3">
    <location>
        <begin position="322"/>
        <end position="336"/>
    </location>
</feature>
<dbReference type="EMBL" id="BAAAPH010000009">
    <property type="protein sequence ID" value="GAA1574087.1"/>
    <property type="molecule type" value="Genomic_DNA"/>
</dbReference>
<feature type="compositionally biased region" description="Polar residues" evidence="3">
    <location>
        <begin position="377"/>
        <end position="386"/>
    </location>
</feature>
<evidence type="ECO:0000313" key="5">
    <source>
        <dbReference type="Proteomes" id="UP001501705"/>
    </source>
</evidence>
<protein>
    <recommendedName>
        <fullName evidence="2">Segregation and condensation protein A</fullName>
    </recommendedName>
</protein>
<sequence>MTVSSDPPAGAEELPAVAEGKGFSVHLVNFEGPFDLLLQLISKHKLDITEIALSVITDDFIAHIKALGSEWDLDQTSEFLLIAATLLDLKAARLLPKGEVEDDEDLALLEARDLLFARLLQYRAFKQIAALVKDRMEHESRRFPRAVGVEPRFAELLPEVLLGIDPAELAALAAKAMAPRNDVPPGVSLAHLHAPAVTVREQAEVIVDRLRRQRSATFRSLVADSPDTVTTVCRFLALLELFREAAVTFDQVTPLGELTIRWTGTDEGAIAVSDEFDELLKPADESGEAPQVSDDQDFLEPGESHTAPEDDSPPEGSAAHSSRTDEPRADAGRADDPSAGAGRADELRAGAAAANVTAADFTASTPGPSSPGPSTTDPANSETADQ</sequence>
<accession>A0ABN2DC78</accession>
<dbReference type="Gene3D" id="6.10.250.2410">
    <property type="match status" value="1"/>
</dbReference>
<feature type="compositionally biased region" description="Low complexity" evidence="3">
    <location>
        <begin position="349"/>
        <end position="376"/>
    </location>
</feature>
<evidence type="ECO:0000256" key="1">
    <source>
        <dbReference type="ARBA" id="ARBA00022829"/>
    </source>
</evidence>
<organism evidence="4 5">
    <name type="scientific">Kribbella hippodromi</name>
    <dbReference type="NCBI Taxonomy" id="434347"/>
    <lineage>
        <taxon>Bacteria</taxon>
        <taxon>Bacillati</taxon>
        <taxon>Actinomycetota</taxon>
        <taxon>Actinomycetes</taxon>
        <taxon>Propionibacteriales</taxon>
        <taxon>Kribbellaceae</taxon>
        <taxon>Kribbella</taxon>
    </lineage>
</organism>
<keyword evidence="5" id="KW-1185">Reference proteome</keyword>